<evidence type="ECO:0000256" key="6">
    <source>
        <dbReference type="ARBA" id="ARBA00023163"/>
    </source>
</evidence>
<accession>A0A2A6BFF9</accession>
<dbReference type="PANTHER" id="PTHR10071">
    <property type="entry name" value="TRANSCRIPTION FACTOR GATA FAMILY MEMBER"/>
    <property type="match status" value="1"/>
</dbReference>
<evidence type="ECO:0000256" key="2">
    <source>
        <dbReference type="ARBA" id="ARBA00022723"/>
    </source>
</evidence>
<evidence type="ECO:0000256" key="1">
    <source>
        <dbReference type="ARBA" id="ARBA00004123"/>
    </source>
</evidence>
<dbReference type="InterPro" id="IPR039355">
    <property type="entry name" value="Transcription_factor_GATA"/>
</dbReference>
<dbReference type="GO" id="GO:0000978">
    <property type="term" value="F:RNA polymerase II cis-regulatory region sequence-specific DNA binding"/>
    <property type="evidence" value="ECO:0000318"/>
    <property type="project" value="GO_Central"/>
</dbReference>
<feature type="compositionally biased region" description="Polar residues" evidence="8">
    <location>
        <begin position="58"/>
        <end position="74"/>
    </location>
</feature>
<dbReference type="SMART" id="SM00401">
    <property type="entry name" value="ZnF_GATA"/>
    <property type="match status" value="1"/>
</dbReference>
<organism evidence="9 10">
    <name type="scientific">Pristionchus pacificus</name>
    <name type="common">Parasitic nematode worm</name>
    <dbReference type="NCBI Taxonomy" id="54126"/>
    <lineage>
        <taxon>Eukaryota</taxon>
        <taxon>Metazoa</taxon>
        <taxon>Ecdysozoa</taxon>
        <taxon>Nematoda</taxon>
        <taxon>Chromadorea</taxon>
        <taxon>Rhabditida</taxon>
        <taxon>Rhabditina</taxon>
        <taxon>Diplogasteromorpha</taxon>
        <taxon>Diplogasteroidea</taxon>
        <taxon>Neodiplogasteridae</taxon>
        <taxon>Pristionchus</taxon>
    </lineage>
</organism>
<dbReference type="InterPro" id="IPR000679">
    <property type="entry name" value="Znf_GATA"/>
</dbReference>
<keyword evidence="10" id="KW-1185">Reference proteome</keyword>
<dbReference type="Gene3D" id="3.30.50.10">
    <property type="entry name" value="Erythroid Transcription Factor GATA-1, subunit A"/>
    <property type="match status" value="1"/>
</dbReference>
<reference evidence="10" key="1">
    <citation type="journal article" date="2008" name="Nat. Genet.">
        <title>The Pristionchus pacificus genome provides a unique perspective on nematode lifestyle and parasitism.</title>
        <authorList>
            <person name="Dieterich C."/>
            <person name="Clifton S.W."/>
            <person name="Schuster L.N."/>
            <person name="Chinwalla A."/>
            <person name="Delehaunty K."/>
            <person name="Dinkelacker I."/>
            <person name="Fulton L."/>
            <person name="Fulton R."/>
            <person name="Godfrey J."/>
            <person name="Minx P."/>
            <person name="Mitreva M."/>
            <person name="Roeseler W."/>
            <person name="Tian H."/>
            <person name="Witte H."/>
            <person name="Yang S.P."/>
            <person name="Wilson R.K."/>
            <person name="Sommer R.J."/>
        </authorList>
    </citation>
    <scope>NUCLEOTIDE SEQUENCE [LARGE SCALE GENOMIC DNA]</scope>
    <source>
        <strain evidence="10">PS312</strain>
    </source>
</reference>
<dbReference type="PROSITE" id="PS50114">
    <property type="entry name" value="GATA_ZN_FINGER_2"/>
    <property type="match status" value="1"/>
</dbReference>
<dbReference type="InterPro" id="IPR013088">
    <property type="entry name" value="Znf_NHR/GATA"/>
</dbReference>
<keyword evidence="3" id="KW-0863">Zinc-finger</keyword>
<feature type="compositionally biased region" description="Low complexity" evidence="8">
    <location>
        <begin position="188"/>
        <end position="207"/>
    </location>
</feature>
<dbReference type="Proteomes" id="UP000005239">
    <property type="component" value="Unassembled WGS sequence"/>
</dbReference>
<dbReference type="Pfam" id="PF00320">
    <property type="entry name" value="GATA"/>
    <property type="match status" value="1"/>
</dbReference>
<name>A0A2A6BFF9_PRIPA</name>
<feature type="region of interest" description="Disordered" evidence="8">
    <location>
        <begin position="159"/>
        <end position="249"/>
    </location>
</feature>
<evidence type="ECO:0000313" key="9">
    <source>
        <dbReference type="EnsemblMetazoa" id="PPA00160.1"/>
    </source>
</evidence>
<feature type="compositionally biased region" description="Pro residues" evidence="8">
    <location>
        <begin position="167"/>
        <end position="187"/>
    </location>
</feature>
<dbReference type="GO" id="GO:0000981">
    <property type="term" value="F:DNA-binding transcription factor activity, RNA polymerase II-specific"/>
    <property type="evidence" value="ECO:0000318"/>
    <property type="project" value="GO_Central"/>
</dbReference>
<dbReference type="PANTHER" id="PTHR10071:SF337">
    <property type="entry name" value="GATA-BINDING FACTOR A"/>
    <property type="match status" value="1"/>
</dbReference>
<evidence type="ECO:0000256" key="4">
    <source>
        <dbReference type="ARBA" id="ARBA00022833"/>
    </source>
</evidence>
<evidence type="ECO:0000256" key="8">
    <source>
        <dbReference type="SAM" id="MobiDB-lite"/>
    </source>
</evidence>
<dbReference type="SUPFAM" id="SSF57716">
    <property type="entry name" value="Glucocorticoid receptor-like (DNA-binding domain)"/>
    <property type="match status" value="1"/>
</dbReference>
<comment type="subcellular location">
    <subcellularLocation>
        <location evidence="1">Nucleus</location>
    </subcellularLocation>
</comment>
<keyword evidence="4" id="KW-0862">Zinc</keyword>
<reference evidence="9" key="2">
    <citation type="submission" date="2022-06" db="UniProtKB">
        <authorList>
            <consortium name="EnsemblMetazoa"/>
        </authorList>
    </citation>
    <scope>IDENTIFICATION</scope>
    <source>
        <strain evidence="9">PS312</strain>
    </source>
</reference>
<proteinExistence type="predicted"/>
<keyword evidence="5" id="KW-0805">Transcription regulation</keyword>
<evidence type="ECO:0000256" key="3">
    <source>
        <dbReference type="ARBA" id="ARBA00022771"/>
    </source>
</evidence>
<accession>A0A8R1U380</accession>
<keyword evidence="2" id="KW-0479">Metal-binding</keyword>
<evidence type="ECO:0000256" key="7">
    <source>
        <dbReference type="ARBA" id="ARBA00023242"/>
    </source>
</evidence>
<dbReference type="OrthoDB" id="515401at2759"/>
<evidence type="ECO:0000313" key="10">
    <source>
        <dbReference type="Proteomes" id="UP000005239"/>
    </source>
</evidence>
<dbReference type="GO" id="GO:0005634">
    <property type="term" value="C:nucleus"/>
    <property type="evidence" value="ECO:0000318"/>
    <property type="project" value="GO_Central"/>
</dbReference>
<dbReference type="GO" id="GO:0045944">
    <property type="term" value="P:positive regulation of transcription by RNA polymerase II"/>
    <property type="evidence" value="ECO:0000318"/>
    <property type="project" value="GO_Central"/>
</dbReference>
<keyword evidence="6" id="KW-0804">Transcription</keyword>
<keyword evidence="7" id="KW-0539">Nucleus</keyword>
<dbReference type="PRINTS" id="PR00619">
    <property type="entry name" value="GATAZNFINGER"/>
</dbReference>
<gene>
    <name evidence="9" type="primary">WBGene00089714</name>
</gene>
<dbReference type="EnsemblMetazoa" id="PPA00160.1">
    <property type="protein sequence ID" value="PPA00160.1"/>
    <property type="gene ID" value="WBGene00089714"/>
</dbReference>
<protein>
    <submittedName>
        <fullName evidence="9">GATA-type domain-containing protein</fullName>
    </submittedName>
</protein>
<dbReference type="CDD" id="cd00202">
    <property type="entry name" value="ZnF_GATA"/>
    <property type="match status" value="1"/>
</dbReference>
<evidence type="ECO:0000256" key="5">
    <source>
        <dbReference type="ARBA" id="ARBA00023015"/>
    </source>
</evidence>
<dbReference type="GO" id="GO:0045165">
    <property type="term" value="P:cell fate commitment"/>
    <property type="evidence" value="ECO:0000318"/>
    <property type="project" value="GO_Central"/>
</dbReference>
<dbReference type="GO" id="GO:0008270">
    <property type="term" value="F:zinc ion binding"/>
    <property type="evidence" value="ECO:0007669"/>
    <property type="project" value="UniProtKB-KW"/>
</dbReference>
<dbReference type="GO" id="GO:0000122">
    <property type="term" value="P:negative regulation of transcription by RNA polymerase II"/>
    <property type="evidence" value="ECO:0000318"/>
    <property type="project" value="GO_Central"/>
</dbReference>
<dbReference type="AlphaFoldDB" id="A0A2A6BFF9"/>
<sequence length="341" mass="39105">MEDRKLLLGFYRTSDTQQLQPPPNRNMHQQPQNPLADWIRATDKSAQEEQDNDESYRNYENMQNSTPSNQQQHQPAFFTGQEPSCSYMPPYPPYDQTATFEFNPGYQMSFASFFPTFPTQYAVHDSCAQQQQANQCSCEATRLLQQLLQLQPGLSQLVQQLQQQQLPPTPFPKPGSFPTPPSPPEQQPPACLQHQQEQQQLQPSPSHSIEDEIGHGGTSGVMTPDYPFHFDGNEDETTPVHPTKEKKRQLTPFHRVRASAAPVPANRALQFRERMKPKTHENSSCAHCGTRETSLWRRNARGETECNPCNLFERKNGFPRPLNMCTQKKILSRKRVRKCPK</sequence>
<feature type="region of interest" description="Disordered" evidence="8">
    <location>
        <begin position="1"/>
        <end position="81"/>
    </location>
</feature>